<dbReference type="Pfam" id="PF02350">
    <property type="entry name" value="Epimerase_2"/>
    <property type="match status" value="1"/>
</dbReference>
<proteinExistence type="inferred from homology"/>
<evidence type="ECO:0000313" key="4">
    <source>
        <dbReference type="Proteomes" id="UP000002171"/>
    </source>
</evidence>
<feature type="domain" description="UDP-N-acetylglucosamine 2-epimerase" evidence="2">
    <location>
        <begin position="23"/>
        <end position="340"/>
    </location>
</feature>
<protein>
    <submittedName>
        <fullName evidence="3">UDP-n-acetylglucosamine 2-epimerase</fullName>
    </submittedName>
</protein>
<evidence type="ECO:0000259" key="2">
    <source>
        <dbReference type="Pfam" id="PF02350"/>
    </source>
</evidence>
<keyword evidence="1" id="KW-0413">Isomerase</keyword>
<dbReference type="PANTHER" id="PTHR43174:SF1">
    <property type="entry name" value="UDP-N-ACETYLGLUCOSAMINE 2-EPIMERASE"/>
    <property type="match status" value="1"/>
</dbReference>
<keyword evidence="4" id="KW-1185">Reference proteome</keyword>
<dbReference type="EMBL" id="AAOW01000016">
    <property type="protein sequence ID" value="EAR60521.1"/>
    <property type="molecule type" value="Genomic_DNA"/>
</dbReference>
<dbReference type="SUPFAM" id="SSF53756">
    <property type="entry name" value="UDP-Glycosyltransferase/glycogen phosphorylase"/>
    <property type="match status" value="1"/>
</dbReference>
<dbReference type="CDD" id="cd03786">
    <property type="entry name" value="GTB_UDP-GlcNAc_2-Epimerase"/>
    <property type="match status" value="1"/>
</dbReference>
<dbReference type="AlphaFoldDB" id="A0A7U8GRM9"/>
<gene>
    <name evidence="3" type="ORF">MED92_16695</name>
</gene>
<organism evidence="3 4">
    <name type="scientific">Neptuniibacter caesariensis</name>
    <dbReference type="NCBI Taxonomy" id="207954"/>
    <lineage>
        <taxon>Bacteria</taxon>
        <taxon>Pseudomonadati</taxon>
        <taxon>Pseudomonadota</taxon>
        <taxon>Gammaproteobacteria</taxon>
        <taxon>Oceanospirillales</taxon>
        <taxon>Oceanospirillaceae</taxon>
        <taxon>Neptuniibacter</taxon>
    </lineage>
</organism>
<comment type="similarity">
    <text evidence="1">Belongs to the UDP-N-acetylglucosamine 2-epimerase family.</text>
</comment>
<sequence>MILTIMGTRPQYVKCAVLRSAYKEAGINEVLLDTGQHYDSNMSTGIFKQLNVPEPDIKLTLGGQSQCTAIGSMIIELERIVNELNPKAVVVLGDTNSTLAGGLVAKRLGKPLLHIEAGLRSYDKTMPEEQNRIVIDHLSDQLFCPTQRAIKNLKSEGLEDGVHFTGDVMFDAVHKYRALFVRPDDISESSLKTDFDLVTLHRADALVSQDALQARINYIRECSLAKSKLFLVHPHTAKKLKEYNIDVDDFMCIGPQGYLETQWLLSRANHLFTDSGGMQKEAFFHNCKTTTLRNSTEWEETIESGLNSLWNSTKVRSENINKTQYPYGSGQAADIIASLILGVI</sequence>
<evidence type="ECO:0000313" key="3">
    <source>
        <dbReference type="EMBL" id="EAR60521.1"/>
    </source>
</evidence>
<dbReference type="Proteomes" id="UP000002171">
    <property type="component" value="Unassembled WGS sequence"/>
</dbReference>
<dbReference type="RefSeq" id="WP_007021004.1">
    <property type="nucleotide sequence ID" value="NZ_CH724125.1"/>
</dbReference>
<dbReference type="InterPro" id="IPR003331">
    <property type="entry name" value="UDP_GlcNAc_Epimerase_2_dom"/>
</dbReference>
<accession>A0A7U8GRM9</accession>
<name>A0A7U8GRM9_NEPCE</name>
<dbReference type="GO" id="GO:0016853">
    <property type="term" value="F:isomerase activity"/>
    <property type="evidence" value="ECO:0007669"/>
    <property type="project" value="UniProtKB-KW"/>
</dbReference>
<dbReference type="InterPro" id="IPR029767">
    <property type="entry name" value="WecB-like"/>
</dbReference>
<dbReference type="NCBIfam" id="TIGR00236">
    <property type="entry name" value="wecB"/>
    <property type="match status" value="1"/>
</dbReference>
<evidence type="ECO:0000256" key="1">
    <source>
        <dbReference type="RuleBase" id="RU003513"/>
    </source>
</evidence>
<reference evidence="3 4" key="1">
    <citation type="submission" date="2006-02" db="EMBL/GenBank/DDBJ databases">
        <authorList>
            <person name="Pinhassi J."/>
            <person name="Pedros-Alio C."/>
            <person name="Ferriera S."/>
            <person name="Johnson J."/>
            <person name="Kravitz S."/>
            <person name="Halpern A."/>
            <person name="Remington K."/>
            <person name="Beeson K."/>
            <person name="Tran B."/>
            <person name="Rogers Y.-H."/>
            <person name="Friedman R."/>
            <person name="Venter J.C."/>
        </authorList>
    </citation>
    <scope>NUCLEOTIDE SEQUENCE [LARGE SCALE GENOMIC DNA]</scope>
    <source>
        <strain evidence="3 4">MED92</strain>
    </source>
</reference>
<comment type="caution">
    <text evidence="3">The sequence shown here is derived from an EMBL/GenBank/DDBJ whole genome shotgun (WGS) entry which is preliminary data.</text>
</comment>
<dbReference type="PANTHER" id="PTHR43174">
    <property type="entry name" value="UDP-N-ACETYLGLUCOSAMINE 2-EPIMERASE"/>
    <property type="match status" value="1"/>
</dbReference>
<dbReference type="Gene3D" id="3.40.50.2000">
    <property type="entry name" value="Glycogen Phosphorylase B"/>
    <property type="match status" value="2"/>
</dbReference>
<dbReference type="OrthoDB" id="9803238at2"/>